<evidence type="ECO:0000259" key="4">
    <source>
        <dbReference type="Pfam" id="PF04536"/>
    </source>
</evidence>
<dbReference type="RefSeq" id="WP_154432744.1">
    <property type="nucleotide sequence ID" value="NZ_JBQHRL010000027.1"/>
</dbReference>
<keyword evidence="6" id="KW-1185">Reference proteome</keyword>
<organism evidence="5 6">
    <name type="scientific">Oliverpabstia intestinalis</name>
    <dbReference type="NCBI Taxonomy" id="2606633"/>
    <lineage>
        <taxon>Bacteria</taxon>
        <taxon>Bacillati</taxon>
        <taxon>Bacillota</taxon>
        <taxon>Clostridia</taxon>
        <taxon>Lachnospirales</taxon>
        <taxon>Lachnospiraceae</taxon>
        <taxon>Oliverpabstia</taxon>
    </lineage>
</organism>
<dbReference type="Proteomes" id="UP000440513">
    <property type="component" value="Unassembled WGS sequence"/>
</dbReference>
<comment type="caution">
    <text evidence="5">The sequence shown here is derived from an EMBL/GenBank/DDBJ whole genome shotgun (WGS) entry which is preliminary data.</text>
</comment>
<protein>
    <submittedName>
        <fullName evidence="5">TPM domain-containing protein</fullName>
    </submittedName>
</protein>
<feature type="domain" description="TPM" evidence="4">
    <location>
        <begin position="31"/>
        <end position="147"/>
    </location>
</feature>
<proteinExistence type="predicted"/>
<dbReference type="AlphaFoldDB" id="A0A7X2P4F5"/>
<evidence type="ECO:0000256" key="1">
    <source>
        <dbReference type="SAM" id="MobiDB-lite"/>
    </source>
</evidence>
<accession>A0A7X2P4F5</accession>
<reference evidence="5 6" key="1">
    <citation type="submission" date="2019-08" db="EMBL/GenBank/DDBJ databases">
        <title>In-depth cultivation of the pig gut microbiome towards novel bacterial diversity and tailored functional studies.</title>
        <authorList>
            <person name="Wylensek D."/>
            <person name="Hitch T.C.A."/>
            <person name="Clavel T."/>
        </authorList>
    </citation>
    <scope>NUCLEOTIDE SEQUENCE [LARGE SCALE GENOMIC DNA]</scope>
    <source>
        <strain evidence="5 6">BSM-380-WT-5A</strain>
    </source>
</reference>
<feature type="transmembrane region" description="Helical" evidence="2">
    <location>
        <begin position="180"/>
        <end position="202"/>
    </location>
</feature>
<feature type="chain" id="PRO_5030781235" evidence="3">
    <location>
        <begin position="27"/>
        <end position="272"/>
    </location>
</feature>
<feature type="compositionally biased region" description="Gly residues" evidence="1">
    <location>
        <begin position="263"/>
        <end position="272"/>
    </location>
</feature>
<name>A0A7X2P4F5_9FIRM</name>
<feature type="region of interest" description="Disordered" evidence="1">
    <location>
        <begin position="224"/>
        <end position="272"/>
    </location>
</feature>
<evidence type="ECO:0000256" key="2">
    <source>
        <dbReference type="SAM" id="Phobius"/>
    </source>
</evidence>
<feature type="signal peptide" evidence="3">
    <location>
        <begin position="1"/>
        <end position="26"/>
    </location>
</feature>
<sequence>MRMRKKTGYLLLMLLLLLLVPVAVWADKTTVDDQAGLFSQEEEQELTDRIVELTTDWNMDFVVVTTEDAEGKTSEEYADDYYDYNGYAEDGALYLIDLDNGSVWISTAGKMIRYLTDERIDVVIDAGYDSLKAKNYADGILEMLNETESYLEDGIPSDQYNYDTETGKISRYRSITVYEAIGAAVIALLCGGGFAAAVLGSYRLKRKTYRYPYESRAKVHFTRRDDQFRHRSITQRRIPREPPSGGGGGGGGQSSVHTSGSGTSHGGGGRSL</sequence>
<dbReference type="Pfam" id="PF04536">
    <property type="entry name" value="TPM_phosphatase"/>
    <property type="match status" value="1"/>
</dbReference>
<feature type="compositionally biased region" description="Gly residues" evidence="1">
    <location>
        <begin position="244"/>
        <end position="253"/>
    </location>
</feature>
<evidence type="ECO:0000313" key="5">
    <source>
        <dbReference type="EMBL" id="MST67320.1"/>
    </source>
</evidence>
<dbReference type="EMBL" id="VUMS01000022">
    <property type="protein sequence ID" value="MST67320.1"/>
    <property type="molecule type" value="Genomic_DNA"/>
</dbReference>
<keyword evidence="2" id="KW-1133">Transmembrane helix</keyword>
<keyword evidence="3" id="KW-0732">Signal</keyword>
<keyword evidence="2" id="KW-0472">Membrane</keyword>
<gene>
    <name evidence="5" type="ORF">FYJ57_11475</name>
</gene>
<dbReference type="Gene3D" id="3.10.310.50">
    <property type="match status" value="1"/>
</dbReference>
<evidence type="ECO:0000256" key="3">
    <source>
        <dbReference type="SAM" id="SignalP"/>
    </source>
</evidence>
<dbReference type="InterPro" id="IPR007621">
    <property type="entry name" value="TPM_dom"/>
</dbReference>
<evidence type="ECO:0000313" key="6">
    <source>
        <dbReference type="Proteomes" id="UP000440513"/>
    </source>
</evidence>
<keyword evidence="2" id="KW-0812">Transmembrane</keyword>